<sequence length="1081" mass="124822">MKYNLSKPLIKQIVDSQEIWLMGYEIFRRSGVHIVEGLNATHMRALVEDRGAFDVSLTFSKLGELLHYRCSCQRVGLSKKICEHCTAVLLQITEDGDLLRRVDSEELPWPFSDHTIVEAEHYGEITHAEDAETSFREAKAIVEDVKALRFITAFEDIKKRYDMMPIRLRAYIEWLKCEAFPVALSLKIGTSQLYNIKDVPGFAEAFVNGTEIYYGKSFTFNPQKHCIANRELQLFEFVQDLVGDQVLYKTEMVHKQKLRMTSYRFRQFIDLCMAFDIPIYEKVTEKRIHIEDQLPALTFDIESESTYITIGTTLFEQFEFADTEGFFLRNRENQLYKIPYRLQKIFMILMANDQFPKVPMVHAQRVLDTIIPALKRVGTVVYGESLKTHLIDASMQCQVYIDYKEKAVHIKPICQYGEVRFNPLSQKFENRPNGQLCIRDHEAEIRFLARFDSEVFLPVVDTYRIIREQHIYDFLATTLREWLQEIQVYSTKRFKRKRVIEPAQLTQRVRISEKLDYLEFHADLEGVSQEELKRILKAYREHKQYYLLKNGAYLSLEKLNLDVLDQTISHFGIKQSALGKPLMLPLSAAYYLGDKLQDEGRETIDAFFARIQALNEEPVKLPDALMQVLRPYQIRGVQWLSSLSKLNLGGILADDMGLGKTLQILAYLMDQRQALKGKRTLIVAPTSLIYNWGHEIEKFTKGLTYDVVVGSQDDRKRIVTNSQSMIWITSYGSLRRDLHLYEAERFFSVILDEAQHIKNEGSLGAKVVKQLTADHRFAVTGTPIENNLGELWSIFDFILPKHLGSRSYFKQAFEKPLAGEQRETAQAELKQLITPFILRRIKRDVLKELPDKFESHVYVGMTEEQKLLYHATLSRLRGEFGQGGDVNRIRMLAGLTRLRQICCHPGAYLDDYHGGSGKLDALVETLDQLSEGGHSVLVFSQFTSVLRLIKATIHQSYFYMDGKTSPEDRMTLVDRFNSGERSVFLISLKAGGTGLNLIGADTVIHFDPWWNPAVEQQATDRAHRIGQVQNVHVIKLIAQNTIEEKIQKLQQQKQQLIDDFIKPGETFISKLSEVELQLLFS</sequence>
<feature type="domain" description="SWIM-type" evidence="3">
    <location>
        <begin position="53"/>
        <end position="93"/>
    </location>
</feature>
<dbReference type="Gene3D" id="3.40.50.300">
    <property type="entry name" value="P-loop containing nucleotide triphosphate hydrolases"/>
    <property type="match status" value="1"/>
</dbReference>
<dbReference type="SMART" id="SM00490">
    <property type="entry name" value="HELICc"/>
    <property type="match status" value="1"/>
</dbReference>
<dbReference type="Gene3D" id="3.40.50.10810">
    <property type="entry name" value="Tandem AAA-ATPase domain"/>
    <property type="match status" value="1"/>
</dbReference>
<dbReference type="Pfam" id="PF00176">
    <property type="entry name" value="SNF2-rel_dom"/>
    <property type="match status" value="1"/>
</dbReference>
<reference evidence="6 7" key="1">
    <citation type="submission" date="2021-05" db="EMBL/GenBank/DDBJ databases">
        <title>Fusibacter ferrireducens sp. nov., an anaerobic, sulfur- and Fe-reducing bacterium isolated from the mangrove sediment.</title>
        <authorList>
            <person name="Qiu D."/>
        </authorList>
    </citation>
    <scope>NUCLEOTIDE SEQUENCE [LARGE SCALE GENOMIC DNA]</scope>
    <source>
        <strain evidence="6 7">DSM 12116</strain>
    </source>
</reference>
<gene>
    <name evidence="6" type="ORF">KHM83_02455</name>
</gene>
<dbReference type="CDD" id="cd18012">
    <property type="entry name" value="DEXQc_arch_SWI2_SNF2"/>
    <property type="match status" value="1"/>
</dbReference>
<keyword evidence="7" id="KW-1185">Reference proteome</keyword>
<dbReference type="InterPro" id="IPR049730">
    <property type="entry name" value="SNF2/RAD54-like_C"/>
</dbReference>
<keyword evidence="2" id="KW-0479">Metal-binding</keyword>
<dbReference type="Proteomes" id="UP000746471">
    <property type="component" value="Unassembled WGS sequence"/>
</dbReference>
<dbReference type="InterPro" id="IPR038718">
    <property type="entry name" value="SNF2-like_sf"/>
</dbReference>
<dbReference type="SUPFAM" id="SSF52540">
    <property type="entry name" value="P-loop containing nucleoside triphosphate hydrolases"/>
    <property type="match status" value="2"/>
</dbReference>
<proteinExistence type="predicted"/>
<evidence type="ECO:0000313" key="7">
    <source>
        <dbReference type="Proteomes" id="UP000746471"/>
    </source>
</evidence>
<dbReference type="InterPro" id="IPR001650">
    <property type="entry name" value="Helicase_C-like"/>
</dbReference>
<dbReference type="EMBL" id="JAHBCL010000003">
    <property type="protein sequence ID" value="MBS7525537.1"/>
    <property type="molecule type" value="Genomic_DNA"/>
</dbReference>
<keyword evidence="2" id="KW-0862">Zinc</keyword>
<name>A0ABS5PKW2_9FIRM</name>
<dbReference type="InterPro" id="IPR000330">
    <property type="entry name" value="SNF2_N"/>
</dbReference>
<evidence type="ECO:0000259" key="4">
    <source>
        <dbReference type="PROSITE" id="PS51192"/>
    </source>
</evidence>
<dbReference type="SMART" id="SM00487">
    <property type="entry name" value="DEXDc"/>
    <property type="match status" value="1"/>
</dbReference>
<evidence type="ECO:0000256" key="2">
    <source>
        <dbReference type="PROSITE-ProRule" id="PRU00325"/>
    </source>
</evidence>
<dbReference type="PANTHER" id="PTHR10799">
    <property type="entry name" value="SNF2/RAD54 HELICASE FAMILY"/>
    <property type="match status" value="1"/>
</dbReference>
<evidence type="ECO:0000259" key="5">
    <source>
        <dbReference type="PROSITE" id="PS51194"/>
    </source>
</evidence>
<evidence type="ECO:0000313" key="6">
    <source>
        <dbReference type="EMBL" id="MBS7525537.1"/>
    </source>
</evidence>
<organism evidence="6 7">
    <name type="scientific">Fusibacter paucivorans</name>
    <dbReference type="NCBI Taxonomy" id="76009"/>
    <lineage>
        <taxon>Bacteria</taxon>
        <taxon>Bacillati</taxon>
        <taxon>Bacillota</taxon>
        <taxon>Clostridia</taxon>
        <taxon>Eubacteriales</taxon>
        <taxon>Eubacteriales Family XII. Incertae Sedis</taxon>
        <taxon>Fusibacter</taxon>
    </lineage>
</organism>
<dbReference type="CDD" id="cd18793">
    <property type="entry name" value="SF2_C_SNF"/>
    <property type="match status" value="1"/>
</dbReference>
<dbReference type="RefSeq" id="WP_213235326.1">
    <property type="nucleotide sequence ID" value="NZ_JAHBCL010000003.1"/>
</dbReference>
<dbReference type="PROSITE" id="PS51192">
    <property type="entry name" value="HELICASE_ATP_BIND_1"/>
    <property type="match status" value="1"/>
</dbReference>
<dbReference type="PROSITE" id="PS51194">
    <property type="entry name" value="HELICASE_CTER"/>
    <property type="match status" value="1"/>
</dbReference>
<feature type="domain" description="Helicase ATP-binding" evidence="4">
    <location>
        <begin position="641"/>
        <end position="801"/>
    </location>
</feature>
<dbReference type="InterPro" id="IPR027417">
    <property type="entry name" value="P-loop_NTPase"/>
</dbReference>
<dbReference type="PROSITE" id="PS50966">
    <property type="entry name" value="ZF_SWIM"/>
    <property type="match status" value="1"/>
</dbReference>
<evidence type="ECO:0000259" key="3">
    <source>
        <dbReference type="PROSITE" id="PS50966"/>
    </source>
</evidence>
<dbReference type="Pfam" id="PF00271">
    <property type="entry name" value="Helicase_C"/>
    <property type="match status" value="1"/>
</dbReference>
<keyword evidence="2" id="KW-0863">Zinc-finger</keyword>
<dbReference type="InterPro" id="IPR014001">
    <property type="entry name" value="Helicase_ATP-bd"/>
</dbReference>
<feature type="domain" description="Helicase C-terminal" evidence="5">
    <location>
        <begin position="918"/>
        <end position="1075"/>
    </location>
</feature>
<keyword evidence="1" id="KW-0378">Hydrolase</keyword>
<protein>
    <submittedName>
        <fullName evidence="6">SNF2 helicase associated domain-containing protein</fullName>
    </submittedName>
</protein>
<comment type="caution">
    <text evidence="6">The sequence shown here is derived from an EMBL/GenBank/DDBJ whole genome shotgun (WGS) entry which is preliminary data.</text>
</comment>
<dbReference type="InterPro" id="IPR007527">
    <property type="entry name" value="Znf_SWIM"/>
</dbReference>
<dbReference type="InterPro" id="IPR013663">
    <property type="entry name" value="Helicase_SWF/SNF/SWI_bac"/>
</dbReference>
<dbReference type="Pfam" id="PF08455">
    <property type="entry name" value="SNF2_assoc"/>
    <property type="match status" value="1"/>
</dbReference>
<accession>A0ABS5PKW2</accession>
<evidence type="ECO:0000256" key="1">
    <source>
        <dbReference type="ARBA" id="ARBA00022801"/>
    </source>
</evidence>